<protein>
    <recommendedName>
        <fullName evidence="1">Hemerythrin-like domain-containing protein</fullName>
    </recommendedName>
</protein>
<dbReference type="InterPro" id="IPR012312">
    <property type="entry name" value="Hemerythrin-like"/>
</dbReference>
<sequence length="253" mass="29219">MAHPWADQPYTLIQMKAFSQDSSHSANYVATQMALAHNGILRGLNSIYLQCTNIPPKDLVSIKDFLTYCQCWSESMHHHHDAEESTFFPTIEKVAGTPGLMAQNVEQHAAFTPGFEAFHEYARTCNAKEYDGQKMRGLVEAFAEPLRKHLHEEIETLRDLREYDSETVRQAYKQLEKILMDTDSFRIAPLVFGTADRHYEGGIHNFPPVPFFVPSVIYYVFGFRYRGAWRFNPCTMWRDRKELAFPEKLKASA</sequence>
<dbReference type="PANTHER" id="PTHR38048">
    <property type="entry name" value="EXPRESSED PROTEIN"/>
    <property type="match status" value="1"/>
</dbReference>
<dbReference type="Pfam" id="PF01814">
    <property type="entry name" value="Hemerythrin"/>
    <property type="match status" value="1"/>
</dbReference>
<dbReference type="Gene3D" id="1.20.120.520">
    <property type="entry name" value="nmb1532 protein domain like"/>
    <property type="match status" value="1"/>
</dbReference>
<organism evidence="2 3">
    <name type="scientific">Meristemomyces frigidus</name>
    <dbReference type="NCBI Taxonomy" id="1508187"/>
    <lineage>
        <taxon>Eukaryota</taxon>
        <taxon>Fungi</taxon>
        <taxon>Dikarya</taxon>
        <taxon>Ascomycota</taxon>
        <taxon>Pezizomycotina</taxon>
        <taxon>Dothideomycetes</taxon>
        <taxon>Dothideomycetidae</taxon>
        <taxon>Mycosphaerellales</taxon>
        <taxon>Teratosphaeriaceae</taxon>
        <taxon>Meristemomyces</taxon>
    </lineage>
</organism>
<dbReference type="PANTHER" id="PTHR38048:SF2">
    <property type="entry name" value="HEMERYTHRIN-LIKE DOMAIN-CONTAINING PROTEIN"/>
    <property type="match status" value="1"/>
</dbReference>
<dbReference type="Proteomes" id="UP001310890">
    <property type="component" value="Unassembled WGS sequence"/>
</dbReference>
<evidence type="ECO:0000313" key="3">
    <source>
        <dbReference type="Proteomes" id="UP001310890"/>
    </source>
</evidence>
<evidence type="ECO:0000313" key="2">
    <source>
        <dbReference type="EMBL" id="KAK5115314.1"/>
    </source>
</evidence>
<dbReference type="AlphaFoldDB" id="A0AAN7YQK7"/>
<dbReference type="InterPro" id="IPR053206">
    <property type="entry name" value="Dimeric_xanthone_biosynth"/>
</dbReference>
<gene>
    <name evidence="2" type="ORF">LTR62_001514</name>
</gene>
<feature type="domain" description="Hemerythrin-like" evidence="1">
    <location>
        <begin position="33"/>
        <end position="157"/>
    </location>
</feature>
<dbReference type="CDD" id="cd12108">
    <property type="entry name" value="Hr-like"/>
    <property type="match status" value="1"/>
</dbReference>
<proteinExistence type="predicted"/>
<dbReference type="EMBL" id="JAVRRL010000013">
    <property type="protein sequence ID" value="KAK5115314.1"/>
    <property type="molecule type" value="Genomic_DNA"/>
</dbReference>
<accession>A0AAN7YQK7</accession>
<comment type="caution">
    <text evidence="2">The sequence shown here is derived from an EMBL/GenBank/DDBJ whole genome shotgun (WGS) entry which is preliminary data.</text>
</comment>
<reference evidence="2" key="1">
    <citation type="submission" date="2023-08" db="EMBL/GenBank/DDBJ databases">
        <title>Black Yeasts Isolated from many extreme environments.</title>
        <authorList>
            <person name="Coleine C."/>
            <person name="Stajich J.E."/>
            <person name="Selbmann L."/>
        </authorList>
    </citation>
    <scope>NUCLEOTIDE SEQUENCE</scope>
    <source>
        <strain evidence="2">CCFEE 5401</strain>
    </source>
</reference>
<evidence type="ECO:0000259" key="1">
    <source>
        <dbReference type="Pfam" id="PF01814"/>
    </source>
</evidence>
<name>A0AAN7YQK7_9PEZI</name>